<gene>
    <name evidence="4" type="ORF">IT774_08345</name>
</gene>
<reference evidence="4 5" key="1">
    <citation type="submission" date="2020-11" db="EMBL/GenBank/DDBJ databases">
        <title>Complete genome sequence for Salinimonas sp. strain G2-b.</title>
        <authorList>
            <person name="Park S.-J."/>
        </authorList>
    </citation>
    <scope>NUCLEOTIDE SEQUENCE [LARGE SCALE GENOMIC DNA]</scope>
    <source>
        <strain evidence="4 5">G2-b</strain>
    </source>
</reference>
<feature type="region of interest" description="Disordered" evidence="2">
    <location>
        <begin position="20"/>
        <end position="39"/>
    </location>
</feature>
<protein>
    <submittedName>
        <fullName evidence="4">Alpha/beta hydrolase</fullName>
    </submittedName>
</protein>
<dbReference type="RefSeq" id="WP_195809392.1">
    <property type="nucleotide sequence ID" value="NZ_CP064795.1"/>
</dbReference>
<evidence type="ECO:0000256" key="2">
    <source>
        <dbReference type="SAM" id="MobiDB-lite"/>
    </source>
</evidence>
<dbReference type="Pfam" id="PF20434">
    <property type="entry name" value="BD-FAE"/>
    <property type="match status" value="1"/>
</dbReference>
<evidence type="ECO:0000313" key="4">
    <source>
        <dbReference type="EMBL" id="QPG04296.1"/>
    </source>
</evidence>
<dbReference type="AlphaFoldDB" id="A0A7S9HBH9"/>
<dbReference type="InterPro" id="IPR049492">
    <property type="entry name" value="BD-FAE-like_dom"/>
</dbReference>
<dbReference type="Gene3D" id="3.40.50.1820">
    <property type="entry name" value="alpha/beta hydrolase"/>
    <property type="match status" value="1"/>
</dbReference>
<keyword evidence="5" id="KW-1185">Reference proteome</keyword>
<evidence type="ECO:0000313" key="5">
    <source>
        <dbReference type="Proteomes" id="UP000595095"/>
    </source>
</evidence>
<organism evidence="4 5">
    <name type="scientific">Salinimonas marina</name>
    <dbReference type="NCBI Taxonomy" id="2785918"/>
    <lineage>
        <taxon>Bacteria</taxon>
        <taxon>Pseudomonadati</taxon>
        <taxon>Pseudomonadota</taxon>
        <taxon>Gammaproteobacteria</taxon>
        <taxon>Alteromonadales</taxon>
        <taxon>Alteromonadaceae</taxon>
        <taxon>Alteromonas/Salinimonas group</taxon>
        <taxon>Salinimonas</taxon>
    </lineage>
</organism>
<dbReference type="InterPro" id="IPR050300">
    <property type="entry name" value="GDXG_lipolytic_enzyme"/>
</dbReference>
<dbReference type="GO" id="GO:0016787">
    <property type="term" value="F:hydrolase activity"/>
    <property type="evidence" value="ECO:0007669"/>
    <property type="project" value="UniProtKB-KW"/>
</dbReference>
<dbReference type="InterPro" id="IPR029058">
    <property type="entry name" value="AB_hydrolase_fold"/>
</dbReference>
<evidence type="ECO:0000256" key="1">
    <source>
        <dbReference type="ARBA" id="ARBA00022801"/>
    </source>
</evidence>
<dbReference type="SUPFAM" id="SSF53474">
    <property type="entry name" value="alpha/beta-Hydrolases"/>
    <property type="match status" value="1"/>
</dbReference>
<sequence length="286" mass="30899">MRICTGLIALMLLTGCQSQSTSKSPVSPPSDNIQPPTPVQNVSYGQVLEQPHVPADARLRYGSDPLQFGELWLPEAGEHPAPLVVFVHGGCWLNQFDLTHSYPAASALQQQGFAVWSIEYRRTGDTGGGWPGSLQDIVQAIEFIQTQQQYQIDSSSISLVGHSAGGHLALLASKQLNTPVDKVIGLAPIIDIERYARGENSCQAATAQFMGGTPNQRVRQYAQANPMNFSYDGTVAILTGGQDQIVPLPENPLPATQFVSISGAGHFDWVHPGTLAFSYFVDLLEK</sequence>
<keyword evidence="1 4" id="KW-0378">Hydrolase</keyword>
<proteinExistence type="predicted"/>
<accession>A0A7S9HBH9</accession>
<evidence type="ECO:0000259" key="3">
    <source>
        <dbReference type="Pfam" id="PF20434"/>
    </source>
</evidence>
<dbReference type="CDD" id="cd00741">
    <property type="entry name" value="Lipase"/>
    <property type="match status" value="1"/>
</dbReference>
<dbReference type="PANTHER" id="PTHR48081">
    <property type="entry name" value="AB HYDROLASE SUPERFAMILY PROTEIN C4A8.06C"/>
    <property type="match status" value="1"/>
</dbReference>
<dbReference type="EMBL" id="CP064795">
    <property type="protein sequence ID" value="QPG04296.1"/>
    <property type="molecule type" value="Genomic_DNA"/>
</dbReference>
<name>A0A7S9HBH9_9ALTE</name>
<dbReference type="Proteomes" id="UP000595095">
    <property type="component" value="Chromosome"/>
</dbReference>
<feature type="domain" description="BD-FAE-like" evidence="3">
    <location>
        <begin position="71"/>
        <end position="248"/>
    </location>
</feature>
<dbReference type="PROSITE" id="PS51257">
    <property type="entry name" value="PROKAR_LIPOPROTEIN"/>
    <property type="match status" value="1"/>
</dbReference>
<dbReference type="KEGG" id="smaa:IT774_08345"/>